<feature type="compositionally biased region" description="Low complexity" evidence="1">
    <location>
        <begin position="106"/>
        <end position="132"/>
    </location>
</feature>
<name>A0A813F1X5_POLGL</name>
<evidence type="ECO:0000313" key="2">
    <source>
        <dbReference type="EMBL" id="CAE8607144.1"/>
    </source>
</evidence>
<dbReference type="EMBL" id="CAJNNV010020630">
    <property type="protein sequence ID" value="CAE8607144.1"/>
    <property type="molecule type" value="Genomic_DNA"/>
</dbReference>
<accession>A0A813F1X5</accession>
<feature type="compositionally biased region" description="Low complexity" evidence="1">
    <location>
        <begin position="70"/>
        <end position="81"/>
    </location>
</feature>
<evidence type="ECO:0000313" key="3">
    <source>
        <dbReference type="Proteomes" id="UP000654075"/>
    </source>
</evidence>
<protein>
    <submittedName>
        <fullName evidence="2">Uncharacterized protein</fullName>
    </submittedName>
</protein>
<feature type="non-terminal residue" evidence="2">
    <location>
        <position position="178"/>
    </location>
</feature>
<keyword evidence="3" id="KW-1185">Reference proteome</keyword>
<feature type="non-terminal residue" evidence="2">
    <location>
        <position position="1"/>
    </location>
</feature>
<organism evidence="2 3">
    <name type="scientific">Polarella glacialis</name>
    <name type="common">Dinoflagellate</name>
    <dbReference type="NCBI Taxonomy" id="89957"/>
    <lineage>
        <taxon>Eukaryota</taxon>
        <taxon>Sar</taxon>
        <taxon>Alveolata</taxon>
        <taxon>Dinophyceae</taxon>
        <taxon>Suessiales</taxon>
        <taxon>Suessiaceae</taxon>
        <taxon>Polarella</taxon>
    </lineage>
</organism>
<dbReference type="Proteomes" id="UP000654075">
    <property type="component" value="Unassembled WGS sequence"/>
</dbReference>
<proteinExistence type="predicted"/>
<comment type="caution">
    <text evidence="2">The sequence shown here is derived from an EMBL/GenBank/DDBJ whole genome shotgun (WGS) entry which is preliminary data.</text>
</comment>
<dbReference type="AlphaFoldDB" id="A0A813F1X5"/>
<feature type="region of interest" description="Disordered" evidence="1">
    <location>
        <begin position="58"/>
        <end position="145"/>
    </location>
</feature>
<feature type="region of interest" description="Disordered" evidence="1">
    <location>
        <begin position="30"/>
        <end position="49"/>
    </location>
</feature>
<reference evidence="2" key="1">
    <citation type="submission" date="2021-02" db="EMBL/GenBank/DDBJ databases">
        <authorList>
            <person name="Dougan E. K."/>
            <person name="Rhodes N."/>
            <person name="Thang M."/>
            <person name="Chan C."/>
        </authorList>
    </citation>
    <scope>NUCLEOTIDE SEQUENCE</scope>
</reference>
<gene>
    <name evidence="2" type="ORF">PGLA1383_LOCUS25088</name>
</gene>
<sequence length="178" mass="18514">AVHFEECELSELAEQRLLSALEQCDVRSVVSVDGGTTRRSADPDDTDWQEQLEEAIKGLAVAPALHPESFSRSPSESSHGSLPAAGGLNRGDDAATAPAPTPTPSPTTTTPAPAPTTTTTATTTATSTTTTTPPSPPSPGVLGTERELRVALAERDAQIQELERRLASSVPWQSSSTG</sequence>
<evidence type="ECO:0000256" key="1">
    <source>
        <dbReference type="SAM" id="MobiDB-lite"/>
    </source>
</evidence>